<dbReference type="Pfam" id="PF05299">
    <property type="entry name" value="Peptidase_M61"/>
    <property type="match status" value="1"/>
</dbReference>
<proteinExistence type="predicted"/>
<evidence type="ECO:0000259" key="2">
    <source>
        <dbReference type="Pfam" id="PF17899"/>
    </source>
</evidence>
<dbReference type="SUPFAM" id="SSF55486">
    <property type="entry name" value="Metalloproteases ('zincins'), catalytic domain"/>
    <property type="match status" value="1"/>
</dbReference>
<accession>A0AAW6RKF0</accession>
<comment type="caution">
    <text evidence="3">The sequence shown here is derived from an EMBL/GenBank/DDBJ whole genome shotgun (WGS) entry which is preliminary data.</text>
</comment>
<sequence>MPHLLHYDIRPASLNAHRWAVTLTIARPQALQRVALPVWIPGSYLVREFARHVSGLTARQGRAVCPAQAVDKCTWQVQAAPGKPLVIRYEVYAFDDSVRAAWLDAARGFFNATALLLRVPELVDGPHAITLHRPADPTAARWRVVTALTAQSVDADGFGSYLAASYDELADSPVEMGAFWQGEFSVRGVPHRFVVAGAPPSFDGQRLLRDTQKICEAAARLWHGARGKPPQPHYLFMLNATPGGYGGLEHRCCTALICARRDLPRLGQSDASEGYTALLGLISHEYFHTWNVKRLRPAEFARYDYGQENYTRLLWFFEGFTSYYDDLLLLRAGLIDRAAYLKLLAKSLNQVWQTPGRHVQPVAEASFDAWVKYYRPEAHTPNATVSYYAKGALVALCLDLSLRREKQPATLDDAMRLLWRRCKAGPMTESDVAAALQELTGRSFAAELAAWVHGTQELPVAELLVAHGITATRQPPTPAQTLGLRASEKNGLVTLTHVLDGGAAQAAGMAPGDEWLGVETGDEETGASAHAGWRLAALDDLPLYLRPGRRALALISRQGRLLRLPLALPEKAEGTWKLEAAASAGGEGGKGGAGQGWPWH</sequence>
<reference evidence="3 4" key="1">
    <citation type="submission" date="2023-04" db="EMBL/GenBank/DDBJ databases">
        <title>Ottowia paracancer sp. nov., isolated from human stomach.</title>
        <authorList>
            <person name="Song Y."/>
        </authorList>
    </citation>
    <scope>NUCLEOTIDE SEQUENCE [LARGE SCALE GENOMIC DNA]</scope>
    <source>
        <strain evidence="3 4">10c7w1</strain>
    </source>
</reference>
<evidence type="ECO:0000313" key="4">
    <source>
        <dbReference type="Proteomes" id="UP001237156"/>
    </source>
</evidence>
<dbReference type="RefSeq" id="WP_279524162.1">
    <property type="nucleotide sequence ID" value="NZ_JARVII010000009.1"/>
</dbReference>
<organism evidence="3 4">
    <name type="scientific">Ottowia cancrivicina</name>
    <dbReference type="NCBI Taxonomy" id="3040346"/>
    <lineage>
        <taxon>Bacteria</taxon>
        <taxon>Pseudomonadati</taxon>
        <taxon>Pseudomonadota</taxon>
        <taxon>Betaproteobacteria</taxon>
        <taxon>Burkholderiales</taxon>
        <taxon>Comamonadaceae</taxon>
        <taxon>Ottowia</taxon>
    </lineage>
</organism>
<dbReference type="AlphaFoldDB" id="A0AAW6RKF0"/>
<dbReference type="InterPro" id="IPR007963">
    <property type="entry name" value="Peptidase_M61_catalytic"/>
</dbReference>
<protein>
    <submittedName>
        <fullName evidence="3">Peptidase M61</fullName>
    </submittedName>
</protein>
<name>A0AAW6RKF0_9BURK</name>
<keyword evidence="4" id="KW-1185">Reference proteome</keyword>
<dbReference type="InterPro" id="IPR036034">
    <property type="entry name" value="PDZ_sf"/>
</dbReference>
<dbReference type="Gene3D" id="1.10.390.10">
    <property type="entry name" value="Neutral Protease Domain 2"/>
    <property type="match status" value="1"/>
</dbReference>
<dbReference type="EMBL" id="JARVII010000009">
    <property type="protein sequence ID" value="MDG9699227.1"/>
    <property type="molecule type" value="Genomic_DNA"/>
</dbReference>
<evidence type="ECO:0000259" key="1">
    <source>
        <dbReference type="Pfam" id="PF05299"/>
    </source>
</evidence>
<dbReference type="InterPro" id="IPR027268">
    <property type="entry name" value="Peptidase_M4/M1_CTD_sf"/>
</dbReference>
<dbReference type="PIRSF" id="PIRSF016493">
    <property type="entry name" value="Glycyl_aminpptds"/>
    <property type="match status" value="1"/>
</dbReference>
<evidence type="ECO:0000313" key="3">
    <source>
        <dbReference type="EMBL" id="MDG9699227.1"/>
    </source>
</evidence>
<dbReference type="InterPro" id="IPR024191">
    <property type="entry name" value="Peptidase_M61"/>
</dbReference>
<feature type="domain" description="Peptidase M61 N-terminal" evidence="2">
    <location>
        <begin position="6"/>
        <end position="178"/>
    </location>
</feature>
<feature type="domain" description="Peptidase M61 catalytic" evidence="1">
    <location>
        <begin position="278"/>
        <end position="394"/>
    </location>
</feature>
<dbReference type="Proteomes" id="UP001237156">
    <property type="component" value="Unassembled WGS sequence"/>
</dbReference>
<dbReference type="Gene3D" id="2.60.40.3650">
    <property type="match status" value="1"/>
</dbReference>
<dbReference type="Pfam" id="PF17899">
    <property type="entry name" value="Peptidase_M61_N"/>
    <property type="match status" value="1"/>
</dbReference>
<dbReference type="InterPro" id="IPR040756">
    <property type="entry name" value="Peptidase_M61_N"/>
</dbReference>
<dbReference type="Gene3D" id="2.30.42.10">
    <property type="match status" value="1"/>
</dbReference>
<gene>
    <name evidence="3" type="ORF">QB898_05735</name>
</gene>